<comment type="subcellular location">
    <subcellularLocation>
        <location evidence="11">Endoplasmic reticulum membrane</location>
    </subcellularLocation>
    <subcellularLocation>
        <location evidence="11">Nucleus membrane</location>
    </subcellularLocation>
</comment>
<dbReference type="GO" id="GO:0005789">
    <property type="term" value="C:endoplasmic reticulum membrane"/>
    <property type="evidence" value="ECO:0007669"/>
    <property type="project" value="UniProtKB-SubCell"/>
</dbReference>
<evidence type="ECO:0000256" key="2">
    <source>
        <dbReference type="ARBA" id="ARBA00010473"/>
    </source>
</evidence>
<dbReference type="EMBL" id="JAPEVB010000002">
    <property type="protein sequence ID" value="KAJ4393243.1"/>
    <property type="molecule type" value="Genomic_DNA"/>
</dbReference>
<evidence type="ECO:0000256" key="12">
    <source>
        <dbReference type="SAM" id="SignalP"/>
    </source>
</evidence>
<evidence type="ECO:0000256" key="1">
    <source>
        <dbReference type="ARBA" id="ARBA00003389"/>
    </source>
</evidence>
<evidence type="ECO:0000313" key="14">
    <source>
        <dbReference type="Proteomes" id="UP001140453"/>
    </source>
</evidence>
<keyword evidence="5 11" id="KW-0732">Signal</keyword>
<keyword evidence="9" id="KW-0325">Glycoprotein</keyword>
<dbReference type="Pfam" id="PF04163">
    <property type="entry name" value="Tht1"/>
    <property type="match status" value="1"/>
</dbReference>
<feature type="signal peptide" evidence="12">
    <location>
        <begin position="1"/>
        <end position="18"/>
    </location>
</feature>
<reference evidence="13" key="1">
    <citation type="submission" date="2022-10" db="EMBL/GenBank/DDBJ databases">
        <title>Tapping the CABI collections for fungal endophytes: first genome assemblies for Collariella, Neodidymelliopsis, Ascochyta clinopodiicola, Didymella pomorum, Didymosphaeria variabile, Neocosmospora piperis and Neocucurbitaria cava.</title>
        <authorList>
            <person name="Hill R."/>
        </authorList>
    </citation>
    <scope>NUCLEOTIDE SEQUENCE</scope>
    <source>
        <strain evidence="13">IMI 355082</strain>
    </source>
</reference>
<dbReference type="AlphaFoldDB" id="A0A9W8YXL8"/>
<evidence type="ECO:0000256" key="4">
    <source>
        <dbReference type="ARBA" id="ARBA00022692"/>
    </source>
</evidence>
<dbReference type="OrthoDB" id="5311848at2759"/>
<evidence type="ECO:0000256" key="8">
    <source>
        <dbReference type="ARBA" id="ARBA00023136"/>
    </source>
</evidence>
<proteinExistence type="inferred from homology"/>
<accession>A0A9W8YXL8</accession>
<sequence length="489" mass="54175">MKVFKFFCYGLAARLAVAFSFGSRSQKDTVTTSPRYDLDINLSEMLQSGSRLSNIYSTALSELQDLESEPLCHRVAARLLILNCQLLDGKDEATILTDSGRQVRDFVDAYAASMAICDLERGRFKIPTKCQKFREPALAQLSLGDQAKLHVNSREIDLCLSGLGEDSSAWSTWVSYRHKALRFCEAARADQEKAQNILLYQRVTKVMAKLTHSVEIELQRYMDDLELRVQNAADAVQSMEPEFEKLRTKLAAIDKYVTQDLDYAVKRSGDSINDGLKNAGQLQHILAAMVQTALDVNSHFAAAQGNSIALVERREADLDDWAAVMSMATASAQALNSQIQLSRLGMEADSWRQNTLSMNLERLTATTDDLLSKCEEHAFAITEAKNMTNEILEMLESVAGTAAVIEEAERSRWRDSGLGGWMPYIVSPATTLFLGSYGLAPSAVRNLCLVALGEIIGFSMTNINRITMPWTTMVGQFDRVAANTTVSTL</sequence>
<keyword evidence="8" id="KW-0472">Membrane</keyword>
<dbReference type="GO" id="GO:0031965">
    <property type="term" value="C:nuclear membrane"/>
    <property type="evidence" value="ECO:0007669"/>
    <property type="project" value="UniProtKB-SubCell"/>
</dbReference>
<keyword evidence="3 11" id="KW-0415">Karyogamy</keyword>
<keyword evidence="7" id="KW-1133">Transmembrane helix</keyword>
<keyword evidence="4" id="KW-0812">Transmembrane</keyword>
<organism evidence="13 14">
    <name type="scientific">Gnomoniopsis smithogilvyi</name>
    <dbReference type="NCBI Taxonomy" id="1191159"/>
    <lineage>
        <taxon>Eukaryota</taxon>
        <taxon>Fungi</taxon>
        <taxon>Dikarya</taxon>
        <taxon>Ascomycota</taxon>
        <taxon>Pezizomycotina</taxon>
        <taxon>Sordariomycetes</taxon>
        <taxon>Sordariomycetidae</taxon>
        <taxon>Diaporthales</taxon>
        <taxon>Gnomoniaceae</taxon>
        <taxon>Gnomoniopsis</taxon>
    </lineage>
</organism>
<keyword evidence="14" id="KW-1185">Reference proteome</keyword>
<comment type="caution">
    <text evidence="13">The sequence shown here is derived from an EMBL/GenBank/DDBJ whole genome shotgun (WGS) entry which is preliminary data.</text>
</comment>
<evidence type="ECO:0000256" key="10">
    <source>
        <dbReference type="ARBA" id="ARBA00023242"/>
    </source>
</evidence>
<dbReference type="GO" id="GO:0000742">
    <property type="term" value="P:karyogamy involved in conjugation with cellular fusion"/>
    <property type="evidence" value="ECO:0007669"/>
    <property type="project" value="UniProtKB-UniRule"/>
</dbReference>
<evidence type="ECO:0000256" key="11">
    <source>
        <dbReference type="RuleBase" id="RU368082"/>
    </source>
</evidence>
<dbReference type="PANTHER" id="PTHR28012:SF1">
    <property type="entry name" value="NUCLEAR FUSION PROTEIN KAR5"/>
    <property type="match status" value="1"/>
</dbReference>
<evidence type="ECO:0000313" key="13">
    <source>
        <dbReference type="EMBL" id="KAJ4393243.1"/>
    </source>
</evidence>
<keyword evidence="10 11" id="KW-0539">Nucleus</keyword>
<comment type="function">
    <text evidence="1 11">Required for nuclear membrane fusion during karyogamy.</text>
</comment>
<keyword evidence="6 11" id="KW-0256">Endoplasmic reticulum</keyword>
<comment type="similarity">
    <text evidence="2 11">Belongs to the KAR5 family.</text>
</comment>
<feature type="chain" id="PRO_5040942101" description="Karyogamy protein 5" evidence="12">
    <location>
        <begin position="19"/>
        <end position="489"/>
    </location>
</feature>
<dbReference type="GO" id="GO:0048288">
    <property type="term" value="P:nuclear membrane fusion involved in karyogamy"/>
    <property type="evidence" value="ECO:0007669"/>
    <property type="project" value="UniProtKB-UniRule"/>
</dbReference>
<dbReference type="InterPro" id="IPR007292">
    <property type="entry name" value="Nuclear_fusion_Kar5"/>
</dbReference>
<evidence type="ECO:0000256" key="9">
    <source>
        <dbReference type="ARBA" id="ARBA00023180"/>
    </source>
</evidence>
<evidence type="ECO:0000256" key="3">
    <source>
        <dbReference type="ARBA" id="ARBA00022459"/>
    </source>
</evidence>
<evidence type="ECO:0000256" key="5">
    <source>
        <dbReference type="ARBA" id="ARBA00022729"/>
    </source>
</evidence>
<protein>
    <recommendedName>
        <fullName evidence="15">Karyogamy protein 5</fullName>
    </recommendedName>
</protein>
<dbReference type="Proteomes" id="UP001140453">
    <property type="component" value="Unassembled WGS sequence"/>
</dbReference>
<gene>
    <name evidence="13" type="ORF">N0V93_002451</name>
</gene>
<dbReference type="PANTHER" id="PTHR28012">
    <property type="entry name" value="NUCLEAR FUSION PROTEIN KAR5"/>
    <property type="match status" value="1"/>
</dbReference>
<evidence type="ECO:0008006" key="15">
    <source>
        <dbReference type="Google" id="ProtNLM"/>
    </source>
</evidence>
<name>A0A9W8YXL8_9PEZI</name>
<evidence type="ECO:0000256" key="7">
    <source>
        <dbReference type="ARBA" id="ARBA00022989"/>
    </source>
</evidence>
<evidence type="ECO:0000256" key="6">
    <source>
        <dbReference type="ARBA" id="ARBA00022824"/>
    </source>
</evidence>